<dbReference type="InterPro" id="IPR004839">
    <property type="entry name" value="Aminotransferase_I/II_large"/>
</dbReference>
<evidence type="ECO:0000256" key="6">
    <source>
        <dbReference type="ARBA" id="ARBA00022605"/>
    </source>
</evidence>
<comment type="caution">
    <text evidence="13">The sequence shown here is derived from an EMBL/GenBank/DDBJ whole genome shotgun (WGS) entry which is preliminary data.</text>
</comment>
<evidence type="ECO:0000256" key="8">
    <source>
        <dbReference type="ARBA" id="ARBA00022898"/>
    </source>
</evidence>
<accession>A1HSY2</accession>
<dbReference type="HAMAP" id="MF_01023">
    <property type="entry name" value="HisC_aminotrans_2"/>
    <property type="match status" value="1"/>
</dbReference>
<evidence type="ECO:0000259" key="12">
    <source>
        <dbReference type="Pfam" id="PF00155"/>
    </source>
</evidence>
<dbReference type="Proteomes" id="UP000005139">
    <property type="component" value="Unassembled WGS sequence"/>
</dbReference>
<dbReference type="EC" id="2.6.1.9" evidence="11"/>
<proteinExistence type="inferred from homology"/>
<feature type="modified residue" description="N6-(pyridoxal phosphate)lysine" evidence="11">
    <location>
        <position position="231"/>
    </location>
</feature>
<dbReference type="NCBIfam" id="TIGR01141">
    <property type="entry name" value="hisC"/>
    <property type="match status" value="1"/>
</dbReference>
<evidence type="ECO:0000256" key="7">
    <source>
        <dbReference type="ARBA" id="ARBA00022679"/>
    </source>
</evidence>
<evidence type="ECO:0000313" key="14">
    <source>
        <dbReference type="Proteomes" id="UP000005139"/>
    </source>
</evidence>
<dbReference type="SUPFAM" id="SSF53383">
    <property type="entry name" value="PLP-dependent transferases"/>
    <property type="match status" value="1"/>
</dbReference>
<evidence type="ECO:0000256" key="1">
    <source>
        <dbReference type="ARBA" id="ARBA00001933"/>
    </source>
</evidence>
<evidence type="ECO:0000256" key="4">
    <source>
        <dbReference type="ARBA" id="ARBA00011738"/>
    </source>
</evidence>
<dbReference type="Gene3D" id="3.90.1150.10">
    <property type="entry name" value="Aspartate Aminotransferase, domain 1"/>
    <property type="match status" value="1"/>
</dbReference>
<dbReference type="PANTHER" id="PTHR43643">
    <property type="entry name" value="HISTIDINOL-PHOSPHATE AMINOTRANSFERASE 2"/>
    <property type="match status" value="1"/>
</dbReference>
<name>A1HSY2_9FIRM</name>
<keyword evidence="7 11" id="KW-0808">Transferase</keyword>
<keyword evidence="9 11" id="KW-0368">Histidine biosynthesis</keyword>
<evidence type="ECO:0000256" key="2">
    <source>
        <dbReference type="ARBA" id="ARBA00005011"/>
    </source>
</evidence>
<evidence type="ECO:0000256" key="5">
    <source>
        <dbReference type="ARBA" id="ARBA00022576"/>
    </source>
</evidence>
<comment type="catalytic activity">
    <reaction evidence="10 11">
        <text>L-histidinol phosphate + 2-oxoglutarate = 3-(imidazol-4-yl)-2-oxopropyl phosphate + L-glutamate</text>
        <dbReference type="Rhea" id="RHEA:23744"/>
        <dbReference type="ChEBI" id="CHEBI:16810"/>
        <dbReference type="ChEBI" id="CHEBI:29985"/>
        <dbReference type="ChEBI" id="CHEBI:57766"/>
        <dbReference type="ChEBI" id="CHEBI:57980"/>
        <dbReference type="EC" id="2.6.1.9"/>
    </reaction>
</comment>
<comment type="cofactor">
    <cofactor evidence="1 11">
        <name>pyridoxal 5'-phosphate</name>
        <dbReference type="ChEBI" id="CHEBI:597326"/>
    </cofactor>
</comment>
<keyword evidence="5 11" id="KW-0032">Aminotransferase</keyword>
<evidence type="ECO:0000256" key="3">
    <source>
        <dbReference type="ARBA" id="ARBA00007970"/>
    </source>
</evidence>
<gene>
    <name evidence="11" type="primary">hisC</name>
    <name evidence="13" type="ORF">TcarDRAFT_0526</name>
</gene>
<dbReference type="Pfam" id="PF00155">
    <property type="entry name" value="Aminotran_1_2"/>
    <property type="match status" value="1"/>
</dbReference>
<dbReference type="InterPro" id="IPR015424">
    <property type="entry name" value="PyrdxlP-dep_Trfase"/>
</dbReference>
<dbReference type="PANTHER" id="PTHR43643:SF6">
    <property type="entry name" value="HISTIDINOL-PHOSPHATE AMINOTRANSFERASE"/>
    <property type="match status" value="1"/>
</dbReference>
<keyword evidence="6 11" id="KW-0028">Amino-acid biosynthesis</keyword>
<dbReference type="UniPathway" id="UPA00031">
    <property type="reaction ID" value="UER00012"/>
</dbReference>
<organism evidence="13 14">
    <name type="scientific">Thermosinus carboxydivorans Nor1</name>
    <dbReference type="NCBI Taxonomy" id="401526"/>
    <lineage>
        <taxon>Bacteria</taxon>
        <taxon>Bacillati</taxon>
        <taxon>Bacillota</taxon>
        <taxon>Negativicutes</taxon>
        <taxon>Selenomonadales</taxon>
        <taxon>Sporomusaceae</taxon>
        <taxon>Thermosinus</taxon>
    </lineage>
</organism>
<evidence type="ECO:0000256" key="10">
    <source>
        <dbReference type="ARBA" id="ARBA00047481"/>
    </source>
</evidence>
<comment type="pathway">
    <text evidence="2 11">Amino-acid biosynthesis; L-histidine biosynthesis; L-histidine from 5-phospho-alpha-D-ribose 1-diphosphate: step 7/9.</text>
</comment>
<keyword evidence="14" id="KW-1185">Reference proteome</keyword>
<dbReference type="RefSeq" id="WP_007290137.1">
    <property type="nucleotide sequence ID" value="NZ_AAWL01000020.1"/>
</dbReference>
<dbReference type="GO" id="GO:0004400">
    <property type="term" value="F:histidinol-phosphate transaminase activity"/>
    <property type="evidence" value="ECO:0007669"/>
    <property type="project" value="UniProtKB-UniRule"/>
</dbReference>
<evidence type="ECO:0000256" key="9">
    <source>
        <dbReference type="ARBA" id="ARBA00023102"/>
    </source>
</evidence>
<dbReference type="GO" id="GO:0000105">
    <property type="term" value="P:L-histidine biosynthetic process"/>
    <property type="evidence" value="ECO:0007669"/>
    <property type="project" value="UniProtKB-UniRule"/>
</dbReference>
<dbReference type="InterPro" id="IPR015421">
    <property type="entry name" value="PyrdxlP-dep_Trfase_major"/>
</dbReference>
<comment type="subunit">
    <text evidence="4 11">Homodimer.</text>
</comment>
<dbReference type="eggNOG" id="COG0079">
    <property type="taxonomic scope" value="Bacteria"/>
</dbReference>
<keyword evidence="8 11" id="KW-0663">Pyridoxal phosphate</keyword>
<feature type="domain" description="Aminotransferase class I/classII large" evidence="12">
    <location>
        <begin position="38"/>
        <end position="364"/>
    </location>
</feature>
<dbReference type="AlphaFoldDB" id="A1HSY2"/>
<dbReference type="Gene3D" id="3.40.640.10">
    <property type="entry name" value="Type I PLP-dependent aspartate aminotransferase-like (Major domain)"/>
    <property type="match status" value="1"/>
</dbReference>
<reference evidence="13 14" key="2">
    <citation type="submission" date="2007-01" db="EMBL/GenBank/DDBJ databases">
        <title>Sequencing of the draft genome and assembly of Thermosinus carboxydivorans Nor1.</title>
        <authorList>
            <consortium name="US DOE Joint Genome Institute (JGI-PGF)"/>
            <person name="Copeland A."/>
            <person name="Lucas S."/>
            <person name="Lapidus A."/>
            <person name="Barry K."/>
            <person name="Glavina del Rio T."/>
            <person name="Dalin E."/>
            <person name="Tice H."/>
            <person name="Bruce D."/>
            <person name="Pitluck S."/>
            <person name="Richardson P."/>
        </authorList>
    </citation>
    <scope>NUCLEOTIDE SEQUENCE [LARGE SCALE GENOMIC DNA]</scope>
    <source>
        <strain evidence="13 14">Nor1</strain>
    </source>
</reference>
<dbReference type="InterPro" id="IPR050106">
    <property type="entry name" value="HistidinolP_aminotransfase"/>
</dbReference>
<dbReference type="EMBL" id="AAWL01000020">
    <property type="protein sequence ID" value="EAX46838.1"/>
    <property type="molecule type" value="Genomic_DNA"/>
</dbReference>
<protein>
    <recommendedName>
        <fullName evidence="11">Histidinol-phosphate aminotransferase</fullName>
        <ecNumber evidence="11">2.6.1.9</ecNumber>
    </recommendedName>
    <alternativeName>
        <fullName evidence="11">Imidazole acetol-phosphate transaminase</fullName>
    </alternativeName>
</protein>
<sequence length="370" mass="40664">MTDIHIQPRPVVHQLRAFTPDLPDRTVGELRRLLGLDEVIKLSFNESPYGPSPRVVAALQQAARYVNFYYDPEGRELRDKLAAHYGVGSDYIFLANGADEAITLIAQAYLAPGDEAVIPALTFGTCAFATRLVGAQPVFVPVRQDLAIDLAAMAQAVTPRTKLVYLCNPNNPTGIMIDGSELRRFVAGLPQHIIVLIDEAYAEFVTDPAYLSGMALMPNHANIVTVRTFSKIYGMAALRLGYGIARPELVAMINRVRNPFNVNFLAHVAALAALADTDFHRLVAARNAEQRQRLTEAFTERGWQVCPSQTNFLFADTGQDSAAFCLALARRGIIIRPGHGWQLPSFVRITVGSPEQNDKLLAALRELNGQ</sequence>
<dbReference type="GO" id="GO:0030170">
    <property type="term" value="F:pyridoxal phosphate binding"/>
    <property type="evidence" value="ECO:0007669"/>
    <property type="project" value="InterPro"/>
</dbReference>
<dbReference type="CDD" id="cd00609">
    <property type="entry name" value="AAT_like"/>
    <property type="match status" value="1"/>
</dbReference>
<dbReference type="InterPro" id="IPR005861">
    <property type="entry name" value="HisP_aminotrans"/>
</dbReference>
<evidence type="ECO:0000256" key="11">
    <source>
        <dbReference type="HAMAP-Rule" id="MF_01023"/>
    </source>
</evidence>
<dbReference type="InterPro" id="IPR015422">
    <property type="entry name" value="PyrdxlP-dep_Trfase_small"/>
</dbReference>
<evidence type="ECO:0000313" key="13">
    <source>
        <dbReference type="EMBL" id="EAX46838.1"/>
    </source>
</evidence>
<comment type="similarity">
    <text evidence="3 11">Belongs to the class-II pyridoxal-phosphate-dependent aminotransferase family. Histidinol-phosphate aminotransferase subfamily.</text>
</comment>
<reference evidence="13 14" key="1">
    <citation type="submission" date="2007-01" db="EMBL/GenBank/DDBJ databases">
        <title>Annotation of the draft genome assembly of Thermosinus carboxydivorans Nor1.</title>
        <authorList>
            <consortium name="US DOE Joint Genome Institute (JGI-ORNL)"/>
            <person name="Larimer F."/>
            <person name="Land M."/>
            <person name="Hauser L."/>
        </authorList>
    </citation>
    <scope>NUCLEOTIDE SEQUENCE [LARGE SCALE GENOMIC DNA]</scope>
    <source>
        <strain evidence="13 14">Nor1</strain>
    </source>
</reference>